<accession>A0ACD5YIH4</accession>
<dbReference type="EnsemblPlants" id="AVESA.00010b.r2.5DG0975470.1">
    <property type="protein sequence ID" value="AVESA.00010b.r2.5DG0975470.1.CDS"/>
    <property type="gene ID" value="AVESA.00010b.r2.5DG0975470"/>
</dbReference>
<reference evidence="1" key="2">
    <citation type="submission" date="2025-09" db="UniProtKB">
        <authorList>
            <consortium name="EnsemblPlants"/>
        </authorList>
    </citation>
    <scope>IDENTIFICATION</scope>
</reference>
<reference evidence="1" key="1">
    <citation type="submission" date="2021-05" db="EMBL/GenBank/DDBJ databases">
        <authorList>
            <person name="Scholz U."/>
            <person name="Mascher M."/>
            <person name="Fiebig A."/>
        </authorList>
    </citation>
    <scope>NUCLEOTIDE SEQUENCE [LARGE SCALE GENOMIC DNA]</scope>
</reference>
<name>A0ACD5YIH4_AVESA</name>
<protein>
    <submittedName>
        <fullName evidence="1">Uncharacterized protein</fullName>
    </submittedName>
</protein>
<organism evidence="1 2">
    <name type="scientific">Avena sativa</name>
    <name type="common">Oat</name>
    <dbReference type="NCBI Taxonomy" id="4498"/>
    <lineage>
        <taxon>Eukaryota</taxon>
        <taxon>Viridiplantae</taxon>
        <taxon>Streptophyta</taxon>
        <taxon>Embryophyta</taxon>
        <taxon>Tracheophyta</taxon>
        <taxon>Spermatophyta</taxon>
        <taxon>Magnoliopsida</taxon>
        <taxon>Liliopsida</taxon>
        <taxon>Poales</taxon>
        <taxon>Poaceae</taxon>
        <taxon>BOP clade</taxon>
        <taxon>Pooideae</taxon>
        <taxon>Poodae</taxon>
        <taxon>Poeae</taxon>
        <taxon>Poeae Chloroplast Group 1 (Aveneae type)</taxon>
        <taxon>Aveninae</taxon>
        <taxon>Avena</taxon>
    </lineage>
</organism>
<sequence length="921" mass="104334">MPLSSLSVDLARGAMVALLPKLVELLKGEYKLQAGLKKDIEFLEREMRSMDAALRKVARVRRDQLDEQVKIWADDVKELSYEMEDVVDRYLTRADGSEPAPYPDSFGGFVRKVVNMFKKRKTKHHISDAIREIKDQVHEVASRRDRYKIDDVGGDPVSITTVDPRILSLFKDKKEIIGIDAPRDELIKKLSGNHDDVFNTEQPLNILSIFGFGGLGKTTLAKAVYDKLQGFSRRAFVPVGQDPDVKKVLMDILLQIDEGSCSNITMMDEWQLIGKLRRLLDGTRYLIVIDDIWSINSWEIIRCAWVDDDCGSVIITTTRILEVAEETGHVYKHKPLSSENSRELFYRRLVFGKGKNSFDQSVEISEKVLRKCGGVPLAIIAIASLLAGKPREDWPKVYSSIGFGDGNNIHVDNTRKILLFSYYDLECHLKTCLLHLSLFPEDSEIEKYALIWKWVAEGFVPENYEKGLFESGESCFNELINRSLIQPVKSPHRDTIYACRVHDLVLDMILSLSKEGNFVTAFHGNEQCTFSESKARRVAIIQKRVLGKQHRQVPNLANINMRQVRSFMATMCHLDTMTSLSGFQALRVLDLERCTFTKDRHYDLMNLGRLLQLRYLGLTDMPITDLPTEIGDLKFLQTLNLDKTEIHELPQSVGLLGQLKCLSFHGIVSDWIGNLTSLEELSFVNVSPSSVKQLGKLTELREFRADFEEFDDESFRNLMESVGNMQRLQGLAIDSIYSWNVGLSLQWADCESYVPPRGLRCLTLNGVVFPRLPAWISSSCLPHLTQLDLRLKVVEALGVEILGMFPELVTLNLSTGHHDGVEPADLIVEAGAFPRLRCLNTSAALIFMPGAMPILECVFYWLKTPQAMHHACDSIGNLLSLEEFTVYVTRPSNDPGFFKEAIAAFKHALKDHPKRPSLYLS</sequence>
<proteinExistence type="predicted"/>
<evidence type="ECO:0000313" key="2">
    <source>
        <dbReference type="Proteomes" id="UP001732700"/>
    </source>
</evidence>
<evidence type="ECO:0000313" key="1">
    <source>
        <dbReference type="EnsemblPlants" id="AVESA.00010b.r2.5DG0975470.1.CDS"/>
    </source>
</evidence>
<dbReference type="Proteomes" id="UP001732700">
    <property type="component" value="Chromosome 5D"/>
</dbReference>
<keyword evidence="2" id="KW-1185">Reference proteome</keyword>